<dbReference type="PANTHER" id="PTHR16127:SF13">
    <property type="entry name" value="GH01188P"/>
    <property type="match status" value="1"/>
</dbReference>
<feature type="compositionally biased region" description="Low complexity" evidence="3">
    <location>
        <begin position="353"/>
        <end position="374"/>
    </location>
</feature>
<dbReference type="AlphaFoldDB" id="A0A9P0GBB1"/>
<gene>
    <name evidence="4" type="ORF">PSYICH_LOCUS4258</name>
</gene>
<feature type="coiled-coil region" evidence="2">
    <location>
        <begin position="279"/>
        <end position="313"/>
    </location>
</feature>
<feature type="coiled-coil region" evidence="2">
    <location>
        <begin position="156"/>
        <end position="229"/>
    </location>
</feature>
<keyword evidence="5" id="KW-1185">Reference proteome</keyword>
<evidence type="ECO:0000256" key="1">
    <source>
        <dbReference type="ARBA" id="ARBA00009550"/>
    </source>
</evidence>
<dbReference type="Proteomes" id="UP001153636">
    <property type="component" value="Chromosome 14"/>
</dbReference>
<sequence length="471" mass="54639">MVKKIQWISYSFVYFVLIDCYILCSSDHNRKICKHVHPKQQEVLHTRIDPLHVLTKRSADQSLRILLYYDQSVYRLDPQRFELINEENYNRLKEEEEKRREVASNFTEKLNTLTQLMDENKDKSIRLREENINMTSKLTELYDQFQERETHVANVNKQMELQKKLSETQLKKIEFEFETEREIWKKERTLLVANLQRSDETNKVLQENVKSLQQHLDSYQKQYSDFETTMKRSNKVFDSFKEEMTKMQKANSVLEKDRNEWHERWKGSTQKCLQLTELSQATTNELKTVQKKLDALEKLCRKLQTERAYYLQQLKVHNISAITPVDEESHNNIVAVMPGTSRSDPGVVTAVTSSVSQSEQSSGEHSGDSSINSSEPPRRKVILGQLGSRSEPDLKKQSEVVCPIGPGSTGTYTVDYESSVSEITPNSTSDLSGLDESPRVPADYISVSPMDSDTDYIPKKEEKTESLEKDV</sequence>
<protein>
    <recommendedName>
        <fullName evidence="6">Alpha-taxilin</fullName>
    </recommendedName>
</protein>
<feature type="compositionally biased region" description="Basic and acidic residues" evidence="3">
    <location>
        <begin position="456"/>
        <end position="471"/>
    </location>
</feature>
<evidence type="ECO:0000313" key="5">
    <source>
        <dbReference type="Proteomes" id="UP001153636"/>
    </source>
</evidence>
<feature type="region of interest" description="Disordered" evidence="3">
    <location>
        <begin position="418"/>
        <end position="471"/>
    </location>
</feature>
<feature type="compositionally biased region" description="Polar residues" evidence="3">
    <location>
        <begin position="418"/>
        <end position="431"/>
    </location>
</feature>
<dbReference type="InterPro" id="IPR026183">
    <property type="entry name" value="Taxilin_fam"/>
</dbReference>
<proteinExistence type="inferred from homology"/>
<feature type="region of interest" description="Disordered" evidence="3">
    <location>
        <begin position="336"/>
        <end position="378"/>
    </location>
</feature>
<evidence type="ECO:0000313" key="4">
    <source>
        <dbReference type="EMBL" id="CAH1103670.1"/>
    </source>
</evidence>
<dbReference type="Pfam" id="PF09728">
    <property type="entry name" value="Taxilin"/>
    <property type="match status" value="1"/>
</dbReference>
<dbReference type="PANTHER" id="PTHR16127">
    <property type="entry name" value="TAXILIN"/>
    <property type="match status" value="1"/>
</dbReference>
<evidence type="ECO:0000256" key="2">
    <source>
        <dbReference type="SAM" id="Coils"/>
    </source>
</evidence>
<accession>A0A9P0GBB1</accession>
<evidence type="ECO:0008006" key="6">
    <source>
        <dbReference type="Google" id="ProtNLM"/>
    </source>
</evidence>
<name>A0A9P0GBB1_9CUCU</name>
<dbReference type="OrthoDB" id="425555at2759"/>
<organism evidence="4 5">
    <name type="scientific">Psylliodes chrysocephalus</name>
    <dbReference type="NCBI Taxonomy" id="3402493"/>
    <lineage>
        <taxon>Eukaryota</taxon>
        <taxon>Metazoa</taxon>
        <taxon>Ecdysozoa</taxon>
        <taxon>Arthropoda</taxon>
        <taxon>Hexapoda</taxon>
        <taxon>Insecta</taxon>
        <taxon>Pterygota</taxon>
        <taxon>Neoptera</taxon>
        <taxon>Endopterygota</taxon>
        <taxon>Coleoptera</taxon>
        <taxon>Polyphaga</taxon>
        <taxon>Cucujiformia</taxon>
        <taxon>Chrysomeloidea</taxon>
        <taxon>Chrysomelidae</taxon>
        <taxon>Galerucinae</taxon>
        <taxon>Alticini</taxon>
        <taxon>Psylliodes</taxon>
    </lineage>
</organism>
<comment type="similarity">
    <text evidence="1">Belongs to the taxilin family.</text>
</comment>
<dbReference type="GO" id="GO:0019905">
    <property type="term" value="F:syntaxin binding"/>
    <property type="evidence" value="ECO:0007669"/>
    <property type="project" value="InterPro"/>
</dbReference>
<dbReference type="EMBL" id="OV651826">
    <property type="protein sequence ID" value="CAH1103670.1"/>
    <property type="molecule type" value="Genomic_DNA"/>
</dbReference>
<evidence type="ECO:0000256" key="3">
    <source>
        <dbReference type="SAM" id="MobiDB-lite"/>
    </source>
</evidence>
<keyword evidence="2" id="KW-0175">Coiled coil</keyword>
<reference evidence="4" key="1">
    <citation type="submission" date="2022-01" db="EMBL/GenBank/DDBJ databases">
        <authorList>
            <person name="King R."/>
        </authorList>
    </citation>
    <scope>NUCLEOTIDE SEQUENCE</scope>
</reference>